<reference evidence="6" key="1">
    <citation type="submission" date="2021-03" db="EMBL/GenBank/DDBJ databases">
        <authorList>
            <person name="Tagirdzhanova G."/>
        </authorList>
    </citation>
    <scope>NUCLEOTIDE SEQUENCE</scope>
</reference>
<dbReference type="InterPro" id="IPR003726">
    <property type="entry name" value="HCY_dom"/>
</dbReference>
<evidence type="ECO:0000313" key="7">
    <source>
        <dbReference type="Proteomes" id="UP000664521"/>
    </source>
</evidence>
<dbReference type="PANTHER" id="PTHR11103:SF10">
    <property type="entry name" value="HOMOCYSTEINE S-METHYLTRANSFERASE 1-RELATED"/>
    <property type="match status" value="1"/>
</dbReference>
<keyword evidence="1 3" id="KW-0489">Methyltransferase</keyword>
<proteinExistence type="predicted"/>
<feature type="binding site" evidence="3">
    <location>
        <position position="386"/>
    </location>
    <ligand>
        <name>Zn(2+)</name>
        <dbReference type="ChEBI" id="CHEBI:29105"/>
    </ligand>
</feature>
<dbReference type="PROSITE" id="PS50970">
    <property type="entry name" value="HCY"/>
    <property type="match status" value="1"/>
</dbReference>
<evidence type="ECO:0000313" key="6">
    <source>
        <dbReference type="EMBL" id="CAF9927378.1"/>
    </source>
</evidence>
<feature type="binding site" evidence="3">
    <location>
        <position position="289"/>
    </location>
    <ligand>
        <name>Zn(2+)</name>
        <dbReference type="ChEBI" id="CHEBI:29105"/>
    </ligand>
</feature>
<keyword evidence="3" id="KW-0862">Zinc</keyword>
<dbReference type="InterPro" id="IPR036589">
    <property type="entry name" value="HCY_dom_sf"/>
</dbReference>
<dbReference type="OrthoDB" id="261426at2759"/>
<feature type="binding site" evidence="3">
    <location>
        <position position="387"/>
    </location>
    <ligand>
        <name>Zn(2+)</name>
        <dbReference type="ChEBI" id="CHEBI:29105"/>
    </ligand>
</feature>
<evidence type="ECO:0000256" key="3">
    <source>
        <dbReference type="PROSITE-ProRule" id="PRU00333"/>
    </source>
</evidence>
<comment type="caution">
    <text evidence="6">The sequence shown here is derived from an EMBL/GenBank/DDBJ whole genome shotgun (WGS) entry which is preliminary data.</text>
</comment>
<dbReference type="GO" id="GO:0008168">
    <property type="term" value="F:methyltransferase activity"/>
    <property type="evidence" value="ECO:0007669"/>
    <property type="project" value="UniProtKB-UniRule"/>
</dbReference>
<dbReference type="Proteomes" id="UP000664521">
    <property type="component" value="Unassembled WGS sequence"/>
</dbReference>
<organism evidence="6 7">
    <name type="scientific">Heterodermia speciosa</name>
    <dbReference type="NCBI Taxonomy" id="116794"/>
    <lineage>
        <taxon>Eukaryota</taxon>
        <taxon>Fungi</taxon>
        <taxon>Dikarya</taxon>
        <taxon>Ascomycota</taxon>
        <taxon>Pezizomycotina</taxon>
        <taxon>Lecanoromycetes</taxon>
        <taxon>OSLEUM clade</taxon>
        <taxon>Lecanoromycetidae</taxon>
        <taxon>Caliciales</taxon>
        <taxon>Physciaceae</taxon>
        <taxon>Heterodermia</taxon>
    </lineage>
</organism>
<dbReference type="PANTHER" id="PTHR11103">
    <property type="entry name" value="SLR1189 PROTEIN"/>
    <property type="match status" value="1"/>
</dbReference>
<keyword evidence="3" id="KW-0479">Metal-binding</keyword>
<sequence length="412" mass="44847">MIGTEAFAARVFTGRDVRVPFVINAMPSLPVLLLDGGLGTCLESKPYNIQFSAATPLWASHLLISSPQTLLELHKAYVGAGSDVILTATYQASLEGFAATRRHPSIDSDPSKSQGNGAELAKDGGSGSKSESYSEEDAFQTMRSAVPLARKAFSIADRPGEIALSLGAYGATMRPSAEYTGNYVPEEMNTSEGLARWHRQRLEVFHSDAAIWRDVDYVAFETLPVLAEVCAIREAMSQYNSDKKWWISCVFPNDDLNLPDGTAVSDLVDAMIGGAHTGGQKPWGIGINCTSITKLESLIVLFEAAVMASIQNSQAQASNLQQTWPWLVVYPDVAEGLVYNTVSQTWDAVEKPCGTKITSSWDEEVAMIVRRASERALWKGILVGGCCKTTPDHIARLRARLIDQALYNQPHE</sequence>
<evidence type="ECO:0000259" key="5">
    <source>
        <dbReference type="PROSITE" id="PS50970"/>
    </source>
</evidence>
<dbReference type="Gene3D" id="3.20.20.330">
    <property type="entry name" value="Homocysteine-binding-like domain"/>
    <property type="match status" value="1"/>
</dbReference>
<feature type="region of interest" description="Disordered" evidence="4">
    <location>
        <begin position="101"/>
        <end position="136"/>
    </location>
</feature>
<evidence type="ECO:0000256" key="4">
    <source>
        <dbReference type="SAM" id="MobiDB-lite"/>
    </source>
</evidence>
<evidence type="ECO:0000256" key="1">
    <source>
        <dbReference type="ARBA" id="ARBA00022603"/>
    </source>
</evidence>
<dbReference type="SUPFAM" id="SSF82282">
    <property type="entry name" value="Homocysteine S-methyltransferase"/>
    <property type="match status" value="1"/>
</dbReference>
<dbReference type="EMBL" id="CAJPDS010000044">
    <property type="protein sequence ID" value="CAF9927378.1"/>
    <property type="molecule type" value="Genomic_DNA"/>
</dbReference>
<feature type="domain" description="Hcy-binding" evidence="5">
    <location>
        <begin position="20"/>
        <end position="401"/>
    </location>
</feature>
<comment type="cofactor">
    <cofactor evidence="3">
        <name>Zn(2+)</name>
        <dbReference type="ChEBI" id="CHEBI:29105"/>
    </cofactor>
</comment>
<evidence type="ECO:0000256" key="2">
    <source>
        <dbReference type="ARBA" id="ARBA00022679"/>
    </source>
</evidence>
<gene>
    <name evidence="6" type="ORF">HETSPECPRED_006570</name>
</gene>
<keyword evidence="7" id="KW-1185">Reference proteome</keyword>
<name>A0A8H3FML5_9LECA</name>
<accession>A0A8H3FML5</accession>
<dbReference type="GO" id="GO:0032259">
    <property type="term" value="P:methylation"/>
    <property type="evidence" value="ECO:0007669"/>
    <property type="project" value="UniProtKB-KW"/>
</dbReference>
<dbReference type="GO" id="GO:0046872">
    <property type="term" value="F:metal ion binding"/>
    <property type="evidence" value="ECO:0007669"/>
    <property type="project" value="UniProtKB-KW"/>
</dbReference>
<dbReference type="Pfam" id="PF02574">
    <property type="entry name" value="S-methyl_trans"/>
    <property type="match status" value="1"/>
</dbReference>
<dbReference type="AlphaFoldDB" id="A0A8H3FML5"/>
<keyword evidence="2 3" id="KW-0808">Transferase</keyword>
<protein>
    <recommendedName>
        <fullName evidence="5">Hcy-binding domain-containing protein</fullName>
    </recommendedName>
</protein>